<name>A0AAN9FBR2_CROPI</name>
<evidence type="ECO:0000313" key="3">
    <source>
        <dbReference type="EMBL" id="KAK7273419.1"/>
    </source>
</evidence>
<dbReference type="Proteomes" id="UP001372338">
    <property type="component" value="Unassembled WGS sequence"/>
</dbReference>
<evidence type="ECO:0000313" key="4">
    <source>
        <dbReference type="Proteomes" id="UP001372338"/>
    </source>
</evidence>
<feature type="compositionally biased region" description="Polar residues" evidence="1">
    <location>
        <begin position="53"/>
        <end position="63"/>
    </location>
</feature>
<sequence>MTGEEVAGPPGPKIFRLFYFVGAGVVCTIAINKWREYERKMILQQQQQLRAKGISETQNSSNAAAVDIHKPLK</sequence>
<proteinExistence type="predicted"/>
<dbReference type="AlphaFoldDB" id="A0AAN9FBR2"/>
<evidence type="ECO:0008006" key="5">
    <source>
        <dbReference type="Google" id="ProtNLM"/>
    </source>
</evidence>
<protein>
    <recommendedName>
        <fullName evidence="5">Transmembrane protein</fullName>
    </recommendedName>
</protein>
<gene>
    <name evidence="3" type="ORF">RIF29_14468</name>
</gene>
<keyword evidence="4" id="KW-1185">Reference proteome</keyword>
<keyword evidence="2" id="KW-0812">Transmembrane</keyword>
<comment type="caution">
    <text evidence="3">The sequence shown here is derived from an EMBL/GenBank/DDBJ whole genome shotgun (WGS) entry which is preliminary data.</text>
</comment>
<evidence type="ECO:0000256" key="2">
    <source>
        <dbReference type="SAM" id="Phobius"/>
    </source>
</evidence>
<dbReference type="EMBL" id="JAYWIO010000003">
    <property type="protein sequence ID" value="KAK7273419.1"/>
    <property type="molecule type" value="Genomic_DNA"/>
</dbReference>
<feature type="transmembrane region" description="Helical" evidence="2">
    <location>
        <begin position="14"/>
        <end position="31"/>
    </location>
</feature>
<accession>A0AAN9FBR2</accession>
<keyword evidence="2" id="KW-1133">Transmembrane helix</keyword>
<organism evidence="3 4">
    <name type="scientific">Crotalaria pallida</name>
    <name type="common">Smooth rattlebox</name>
    <name type="synonym">Crotalaria striata</name>
    <dbReference type="NCBI Taxonomy" id="3830"/>
    <lineage>
        <taxon>Eukaryota</taxon>
        <taxon>Viridiplantae</taxon>
        <taxon>Streptophyta</taxon>
        <taxon>Embryophyta</taxon>
        <taxon>Tracheophyta</taxon>
        <taxon>Spermatophyta</taxon>
        <taxon>Magnoliopsida</taxon>
        <taxon>eudicotyledons</taxon>
        <taxon>Gunneridae</taxon>
        <taxon>Pentapetalae</taxon>
        <taxon>rosids</taxon>
        <taxon>fabids</taxon>
        <taxon>Fabales</taxon>
        <taxon>Fabaceae</taxon>
        <taxon>Papilionoideae</taxon>
        <taxon>50 kb inversion clade</taxon>
        <taxon>genistoids sensu lato</taxon>
        <taxon>core genistoids</taxon>
        <taxon>Crotalarieae</taxon>
        <taxon>Crotalaria</taxon>
    </lineage>
</organism>
<keyword evidence="2" id="KW-0472">Membrane</keyword>
<evidence type="ECO:0000256" key="1">
    <source>
        <dbReference type="SAM" id="MobiDB-lite"/>
    </source>
</evidence>
<reference evidence="3 4" key="1">
    <citation type="submission" date="2024-01" db="EMBL/GenBank/DDBJ databases">
        <title>The genomes of 5 underutilized Papilionoideae crops provide insights into root nodulation and disease resistanc.</title>
        <authorList>
            <person name="Yuan L."/>
        </authorList>
    </citation>
    <scope>NUCLEOTIDE SEQUENCE [LARGE SCALE GENOMIC DNA]</scope>
    <source>
        <strain evidence="3">ZHUSHIDOU_FW_LH</strain>
        <tissue evidence="3">Leaf</tissue>
    </source>
</reference>
<feature type="region of interest" description="Disordered" evidence="1">
    <location>
        <begin position="53"/>
        <end position="73"/>
    </location>
</feature>